<dbReference type="PANTHER" id="PTHR34219:SF4">
    <property type="entry name" value="PEPSY DOMAIN-CONTAINING PROTEIN"/>
    <property type="match status" value="1"/>
</dbReference>
<feature type="transmembrane region" description="Helical" evidence="1">
    <location>
        <begin position="408"/>
        <end position="427"/>
    </location>
</feature>
<keyword evidence="1" id="KW-0472">Membrane</keyword>
<feature type="transmembrane region" description="Helical" evidence="1">
    <location>
        <begin position="336"/>
        <end position="358"/>
    </location>
</feature>
<evidence type="ECO:0000256" key="1">
    <source>
        <dbReference type="SAM" id="Phobius"/>
    </source>
</evidence>
<protein>
    <submittedName>
        <fullName evidence="2">PepSY domain-containing protein</fullName>
    </submittedName>
</protein>
<feature type="transmembrane region" description="Helical" evidence="1">
    <location>
        <begin position="439"/>
        <end position="458"/>
    </location>
</feature>
<evidence type="ECO:0000313" key="2">
    <source>
        <dbReference type="EMBL" id="MBL6082497.1"/>
    </source>
</evidence>
<dbReference type="PANTHER" id="PTHR34219">
    <property type="entry name" value="IRON-REGULATED INNER MEMBRANE PROTEIN-RELATED"/>
    <property type="match status" value="1"/>
</dbReference>
<dbReference type="Pfam" id="PF03929">
    <property type="entry name" value="PepSY_TM"/>
    <property type="match status" value="1"/>
</dbReference>
<proteinExistence type="predicted"/>
<evidence type="ECO:0000313" key="3">
    <source>
        <dbReference type="Proteomes" id="UP000660885"/>
    </source>
</evidence>
<sequence>MKGSFTRSMAWLHTWCGLLFGWLLFAIFLTGTLAIFEHEISAWMRPELRQAGVASREVALARAEGLLLHMAPRAASWRITLPAADDTEPVMLRWREAGAFATRYMDPASGEVIPVRDTEGGEFFVDFHANLMAGNTGLWIVAGLGMAMLAALVSGIVIHKRIFRDFFTFRPGMRAQRVWMDGHTLASVLALPFHLMITYTGLAMSFTVYMPVGITMFFDGSAGALRAQVVTQFERPAARQPTEMLPLAQFLAPAEAILGRDSAETVVVRNPGDTQAVVEIFRRFDDRIAAVADHVAFDGMTGASLGSQTTWNRSVLAWRVMVGLHMAQFGGDVLRWLYFLSGLVSTAMIGTGLILFTVKRRVVHATEVSRFDHAVERVNVAAVAGVLIACIAYFWLNRLLPVGLEERAAWEMGLLLPVWLATLLHAMRRPPARAWAEQISVAAVLSCMLPIIDLLTGGSPLVSAGLGVSATAFACGLASGLLAWRMTLRGRSGGDIGTPVSRPLGRYR</sequence>
<feature type="transmembrane region" description="Helical" evidence="1">
    <location>
        <begin position="378"/>
        <end position="396"/>
    </location>
</feature>
<reference evidence="2 3" key="1">
    <citation type="submission" date="2021-01" db="EMBL/GenBank/DDBJ databases">
        <title>Belnapia mucosa sp. nov. and Belnapia arida sp. nov., isolated from the Tabernas Desert (Almeria, Spain).</title>
        <authorList>
            <person name="Molina-Menor E."/>
            <person name="Vidal-Verdu A."/>
            <person name="Calonge A."/>
            <person name="Satari L."/>
            <person name="Pereto J."/>
            <person name="Porcar M."/>
        </authorList>
    </citation>
    <scope>NUCLEOTIDE SEQUENCE [LARGE SCALE GENOMIC DNA]</scope>
    <source>
        <strain evidence="2 3">T18</strain>
    </source>
</reference>
<feature type="transmembrane region" description="Helical" evidence="1">
    <location>
        <begin position="178"/>
        <end position="202"/>
    </location>
</feature>
<name>A0ABS1UCT2_9PROT</name>
<feature type="transmembrane region" description="Helical" evidence="1">
    <location>
        <begin position="464"/>
        <end position="484"/>
    </location>
</feature>
<gene>
    <name evidence="2" type="ORF">JMJ56_31515</name>
</gene>
<dbReference type="EMBL" id="JAETWB010000074">
    <property type="protein sequence ID" value="MBL6082497.1"/>
    <property type="molecule type" value="Genomic_DNA"/>
</dbReference>
<dbReference type="Proteomes" id="UP000660885">
    <property type="component" value="Unassembled WGS sequence"/>
</dbReference>
<accession>A0ABS1UCT2</accession>
<keyword evidence="1" id="KW-0812">Transmembrane</keyword>
<keyword evidence="3" id="KW-1185">Reference proteome</keyword>
<feature type="transmembrane region" description="Helical" evidence="1">
    <location>
        <begin position="12"/>
        <end position="36"/>
    </location>
</feature>
<dbReference type="RefSeq" id="WP_202835827.1">
    <property type="nucleotide sequence ID" value="NZ_JAETWB010000074.1"/>
</dbReference>
<dbReference type="InterPro" id="IPR005625">
    <property type="entry name" value="PepSY-ass_TM"/>
</dbReference>
<feature type="transmembrane region" description="Helical" evidence="1">
    <location>
        <begin position="137"/>
        <end position="158"/>
    </location>
</feature>
<organism evidence="2 3">
    <name type="scientific">Belnapia arida</name>
    <dbReference type="NCBI Taxonomy" id="2804533"/>
    <lineage>
        <taxon>Bacteria</taxon>
        <taxon>Pseudomonadati</taxon>
        <taxon>Pseudomonadota</taxon>
        <taxon>Alphaproteobacteria</taxon>
        <taxon>Acetobacterales</taxon>
        <taxon>Roseomonadaceae</taxon>
        <taxon>Belnapia</taxon>
    </lineage>
</organism>
<comment type="caution">
    <text evidence="2">The sequence shown here is derived from an EMBL/GenBank/DDBJ whole genome shotgun (WGS) entry which is preliminary data.</text>
</comment>
<keyword evidence="1" id="KW-1133">Transmembrane helix</keyword>